<sequence length="88" mass="9841">MRRPPHYRDATRHRRWALRRTIPSLCLTCLLVGRSSWSCDQGRETPPTYPAASHPHVCGAAICGIKISALMISSLYPPGKVGRPSWVM</sequence>
<keyword evidence="1" id="KW-0732">Signal</keyword>
<evidence type="ECO:0000313" key="2">
    <source>
        <dbReference type="EMBL" id="GBM99095.1"/>
    </source>
</evidence>
<comment type="caution">
    <text evidence="2">The sequence shown here is derived from an EMBL/GenBank/DDBJ whole genome shotgun (WGS) entry which is preliminary data.</text>
</comment>
<dbReference type="Proteomes" id="UP000499080">
    <property type="component" value="Unassembled WGS sequence"/>
</dbReference>
<feature type="chain" id="PRO_5021455917" description="Secreted protein" evidence="1">
    <location>
        <begin position="38"/>
        <end position="88"/>
    </location>
</feature>
<evidence type="ECO:0000313" key="3">
    <source>
        <dbReference type="Proteomes" id="UP000499080"/>
    </source>
</evidence>
<accession>A0A4Y2KBJ4</accession>
<protein>
    <recommendedName>
        <fullName evidence="4">Secreted protein</fullName>
    </recommendedName>
</protein>
<dbReference type="EMBL" id="BGPR01004389">
    <property type="protein sequence ID" value="GBM99095.1"/>
    <property type="molecule type" value="Genomic_DNA"/>
</dbReference>
<feature type="signal peptide" evidence="1">
    <location>
        <begin position="1"/>
        <end position="37"/>
    </location>
</feature>
<proteinExistence type="predicted"/>
<dbReference type="AlphaFoldDB" id="A0A4Y2KBJ4"/>
<evidence type="ECO:0000256" key="1">
    <source>
        <dbReference type="SAM" id="SignalP"/>
    </source>
</evidence>
<organism evidence="2 3">
    <name type="scientific">Araneus ventricosus</name>
    <name type="common">Orbweaver spider</name>
    <name type="synonym">Epeira ventricosa</name>
    <dbReference type="NCBI Taxonomy" id="182803"/>
    <lineage>
        <taxon>Eukaryota</taxon>
        <taxon>Metazoa</taxon>
        <taxon>Ecdysozoa</taxon>
        <taxon>Arthropoda</taxon>
        <taxon>Chelicerata</taxon>
        <taxon>Arachnida</taxon>
        <taxon>Araneae</taxon>
        <taxon>Araneomorphae</taxon>
        <taxon>Entelegynae</taxon>
        <taxon>Araneoidea</taxon>
        <taxon>Araneidae</taxon>
        <taxon>Araneus</taxon>
    </lineage>
</organism>
<keyword evidence="3" id="KW-1185">Reference proteome</keyword>
<evidence type="ECO:0008006" key="4">
    <source>
        <dbReference type="Google" id="ProtNLM"/>
    </source>
</evidence>
<gene>
    <name evidence="2" type="ORF">AVEN_138934_1</name>
</gene>
<reference evidence="2 3" key="1">
    <citation type="journal article" date="2019" name="Sci. Rep.">
        <title>Orb-weaving spider Araneus ventricosus genome elucidates the spidroin gene catalogue.</title>
        <authorList>
            <person name="Kono N."/>
            <person name="Nakamura H."/>
            <person name="Ohtoshi R."/>
            <person name="Moran D.A.P."/>
            <person name="Shinohara A."/>
            <person name="Yoshida Y."/>
            <person name="Fujiwara M."/>
            <person name="Mori M."/>
            <person name="Tomita M."/>
            <person name="Arakawa K."/>
        </authorList>
    </citation>
    <scope>NUCLEOTIDE SEQUENCE [LARGE SCALE GENOMIC DNA]</scope>
</reference>
<name>A0A4Y2KBJ4_ARAVE</name>